<proteinExistence type="predicted"/>
<reference evidence="7" key="1">
    <citation type="journal article" date="2022" name="bioRxiv">
        <title>Sequencing and chromosome-scale assembly of the giantPleurodeles waltlgenome.</title>
        <authorList>
            <person name="Brown T."/>
            <person name="Elewa A."/>
            <person name="Iarovenko S."/>
            <person name="Subramanian E."/>
            <person name="Araus A.J."/>
            <person name="Petzold A."/>
            <person name="Susuki M."/>
            <person name="Suzuki K.-i.T."/>
            <person name="Hayashi T."/>
            <person name="Toyoda A."/>
            <person name="Oliveira C."/>
            <person name="Osipova E."/>
            <person name="Leigh N.D."/>
            <person name="Simon A."/>
            <person name="Yun M.H."/>
        </authorList>
    </citation>
    <scope>NUCLEOTIDE SEQUENCE</scope>
    <source>
        <strain evidence="7">20211129_DDA</strain>
        <tissue evidence="7">Liver</tissue>
    </source>
</reference>
<dbReference type="AlphaFoldDB" id="A0AAV7MNC4"/>
<dbReference type="SMART" id="SM00969">
    <property type="entry name" value="SOCS_box"/>
    <property type="match status" value="1"/>
</dbReference>
<feature type="region of interest" description="Disordered" evidence="5">
    <location>
        <begin position="1"/>
        <end position="71"/>
    </location>
</feature>
<name>A0AAV7MNC4_PLEWA</name>
<evidence type="ECO:0000256" key="2">
    <source>
        <dbReference type="ARBA" id="ARBA00022737"/>
    </source>
</evidence>
<feature type="repeat" description="ANK" evidence="4">
    <location>
        <begin position="170"/>
        <end position="202"/>
    </location>
</feature>
<dbReference type="FunFam" id="1.10.750.20:FF:000001">
    <property type="entry name" value="Ankyrin repeat and SOCS box containing 1"/>
    <property type="match status" value="1"/>
</dbReference>
<dbReference type="PRINTS" id="PR01415">
    <property type="entry name" value="ANKYRIN"/>
</dbReference>
<dbReference type="Gene3D" id="1.10.750.20">
    <property type="entry name" value="SOCS box"/>
    <property type="match status" value="1"/>
</dbReference>
<evidence type="ECO:0000256" key="5">
    <source>
        <dbReference type="SAM" id="MobiDB-lite"/>
    </source>
</evidence>
<comment type="pathway">
    <text evidence="1">Protein modification; protein ubiquitination.</text>
</comment>
<dbReference type="PROSITE" id="PS50297">
    <property type="entry name" value="ANK_REP_REGION"/>
    <property type="match status" value="6"/>
</dbReference>
<dbReference type="SMART" id="SM00248">
    <property type="entry name" value="ANK"/>
    <property type="match status" value="11"/>
</dbReference>
<feature type="repeat" description="ANK" evidence="4">
    <location>
        <begin position="269"/>
        <end position="301"/>
    </location>
</feature>
<dbReference type="InterPro" id="IPR036770">
    <property type="entry name" value="Ankyrin_rpt-contain_sf"/>
</dbReference>
<dbReference type="GO" id="GO:0035556">
    <property type="term" value="P:intracellular signal transduction"/>
    <property type="evidence" value="ECO:0007669"/>
    <property type="project" value="InterPro"/>
</dbReference>
<feature type="repeat" description="ANK" evidence="4">
    <location>
        <begin position="236"/>
        <end position="268"/>
    </location>
</feature>
<keyword evidence="3 4" id="KW-0040">ANK repeat</keyword>
<feature type="compositionally biased region" description="Polar residues" evidence="5">
    <location>
        <begin position="1"/>
        <end position="30"/>
    </location>
</feature>
<evidence type="ECO:0000259" key="6">
    <source>
        <dbReference type="PROSITE" id="PS50225"/>
    </source>
</evidence>
<dbReference type="Pfam" id="PF07525">
    <property type="entry name" value="SOCS_box"/>
    <property type="match status" value="1"/>
</dbReference>
<dbReference type="EMBL" id="JANPWB010000013">
    <property type="protein sequence ID" value="KAJ1105225.1"/>
    <property type="molecule type" value="Genomic_DNA"/>
</dbReference>
<dbReference type="Proteomes" id="UP001066276">
    <property type="component" value="Chromosome 9"/>
</dbReference>
<organism evidence="7 8">
    <name type="scientific">Pleurodeles waltl</name>
    <name type="common">Iberian ribbed newt</name>
    <dbReference type="NCBI Taxonomy" id="8319"/>
    <lineage>
        <taxon>Eukaryota</taxon>
        <taxon>Metazoa</taxon>
        <taxon>Chordata</taxon>
        <taxon>Craniata</taxon>
        <taxon>Vertebrata</taxon>
        <taxon>Euteleostomi</taxon>
        <taxon>Amphibia</taxon>
        <taxon>Batrachia</taxon>
        <taxon>Caudata</taxon>
        <taxon>Salamandroidea</taxon>
        <taxon>Salamandridae</taxon>
        <taxon>Pleurodelinae</taxon>
        <taxon>Pleurodeles</taxon>
    </lineage>
</organism>
<gene>
    <name evidence="7" type="ORF">NDU88_002633</name>
</gene>
<dbReference type="Pfam" id="PF12796">
    <property type="entry name" value="Ank_2"/>
    <property type="match status" value="2"/>
</dbReference>
<sequence>MQKTPSVQPGPSAVSQQNRSFAAPSTQNQARHFHRQNRPAPGTHSAPAATPTAPRGNRYDGSPFPAPEPVENDPLIIAIKNGDEQALTGIIQSDRNLSEANKDGWLPVHEAAYYGRLGCLKLLLRAFPATIDRRTLEEETPLYIACQRGHLDCLQVLLQMGAEPDIAGKNKETPLYKACEHRNVDAVRMLVQYNANVNHRCNQGWTALHEAVAHNNLEIIDILVKGHAKIEARNIYNITPLFVAAQSGQLDALRYLAKCNADINAQASDSATALFEAAKNGHEEVVEFLLAQGADANKADKKGFLPLHIAAKRRDNDEIVSMLIPVTSRVRVKRSGISPLHIAAECNNDGVLEELIDAGYDVNSLLSPERSCLYEDKRTSILYFAVINNNIHATEMLLHAGANPNVDIINPLLISIRHGCLKTMKMLLDHGANINAYISSHPTTFPATIMFSMKYLSLLKFILDLGCSARSCFNCEYGLGPHPLIKLDRSGRLEEPVYSEHTPRRPVQFCEVVSTPEMSRWAGPIIDVLLDYVGNVQLCSRLMEHLDSYEDWDSIKAKAEPPRPLAHLCRIVVRNHIGRHRIKLLDTLPLPGRLIKFLKYDFSNNF</sequence>
<feature type="repeat" description="ANK" evidence="4">
    <location>
        <begin position="335"/>
        <end position="367"/>
    </location>
</feature>
<evidence type="ECO:0000313" key="7">
    <source>
        <dbReference type="EMBL" id="KAJ1105225.1"/>
    </source>
</evidence>
<keyword evidence="2" id="KW-0677">Repeat</keyword>
<dbReference type="InterPro" id="IPR002110">
    <property type="entry name" value="Ankyrin_rpt"/>
</dbReference>
<dbReference type="SUPFAM" id="SSF158235">
    <property type="entry name" value="SOCS box-like"/>
    <property type="match status" value="1"/>
</dbReference>
<evidence type="ECO:0000313" key="8">
    <source>
        <dbReference type="Proteomes" id="UP001066276"/>
    </source>
</evidence>
<feature type="repeat" description="ANK" evidence="4">
    <location>
        <begin position="302"/>
        <end position="335"/>
    </location>
</feature>
<dbReference type="SMART" id="SM00253">
    <property type="entry name" value="SOCS"/>
    <property type="match status" value="1"/>
</dbReference>
<dbReference type="PANTHER" id="PTHR24171">
    <property type="entry name" value="ANKYRIN REPEAT DOMAIN-CONTAINING PROTEIN 39-RELATED"/>
    <property type="match status" value="1"/>
</dbReference>
<keyword evidence="8" id="KW-1185">Reference proteome</keyword>
<dbReference type="InterPro" id="IPR001496">
    <property type="entry name" value="SOCS_box"/>
</dbReference>
<dbReference type="Pfam" id="PF13637">
    <property type="entry name" value="Ank_4"/>
    <property type="match status" value="1"/>
</dbReference>
<dbReference type="Gene3D" id="1.25.40.20">
    <property type="entry name" value="Ankyrin repeat-containing domain"/>
    <property type="match status" value="4"/>
</dbReference>
<dbReference type="SUPFAM" id="SSF48403">
    <property type="entry name" value="Ankyrin repeat"/>
    <property type="match status" value="1"/>
</dbReference>
<dbReference type="Pfam" id="PF00023">
    <property type="entry name" value="Ank"/>
    <property type="match status" value="1"/>
</dbReference>
<feature type="compositionally biased region" description="Low complexity" evidence="5">
    <location>
        <begin position="39"/>
        <end position="54"/>
    </location>
</feature>
<dbReference type="Pfam" id="PF13606">
    <property type="entry name" value="Ank_3"/>
    <property type="match status" value="1"/>
</dbReference>
<evidence type="ECO:0000256" key="1">
    <source>
        <dbReference type="ARBA" id="ARBA00004906"/>
    </source>
</evidence>
<dbReference type="InterPro" id="IPR036036">
    <property type="entry name" value="SOCS_box-like_dom_sf"/>
</dbReference>
<evidence type="ECO:0000256" key="4">
    <source>
        <dbReference type="PROSITE-ProRule" id="PRU00023"/>
    </source>
</evidence>
<comment type="caution">
    <text evidence="7">The sequence shown here is derived from an EMBL/GenBank/DDBJ whole genome shotgun (WGS) entry which is preliminary data.</text>
</comment>
<feature type="repeat" description="ANK" evidence="4">
    <location>
        <begin position="203"/>
        <end position="235"/>
    </location>
</feature>
<protein>
    <recommendedName>
        <fullName evidence="6">SOCS box domain-containing protein</fullName>
    </recommendedName>
</protein>
<accession>A0AAV7MNC4</accession>
<feature type="domain" description="SOCS box" evidence="6">
    <location>
        <begin position="555"/>
        <end position="600"/>
    </location>
</feature>
<feature type="repeat" description="ANK" evidence="4">
    <location>
        <begin position="137"/>
        <end position="169"/>
    </location>
</feature>
<dbReference type="PROSITE" id="PS50088">
    <property type="entry name" value="ANK_REPEAT"/>
    <property type="match status" value="7"/>
</dbReference>
<dbReference type="PROSITE" id="PS50225">
    <property type="entry name" value="SOCS"/>
    <property type="match status" value="1"/>
</dbReference>
<evidence type="ECO:0000256" key="3">
    <source>
        <dbReference type="ARBA" id="ARBA00023043"/>
    </source>
</evidence>
<dbReference type="PANTHER" id="PTHR24171:SF10">
    <property type="entry name" value="ANKYRIN REPEAT DOMAIN-CONTAINING PROTEIN 29-LIKE"/>
    <property type="match status" value="1"/>
</dbReference>